<evidence type="ECO:0000313" key="9">
    <source>
        <dbReference type="Proteomes" id="UP000681162"/>
    </source>
</evidence>
<gene>
    <name evidence="8" type="ORF">J41TS12_29990</name>
</gene>
<evidence type="ECO:0000259" key="7">
    <source>
        <dbReference type="PROSITE" id="PS50249"/>
    </source>
</evidence>
<keyword evidence="9" id="KW-1185">Reference proteome</keyword>
<organism evidence="8 9">
    <name type="scientific">Paenibacillus antibioticophila</name>
    <dbReference type="NCBI Taxonomy" id="1274374"/>
    <lineage>
        <taxon>Bacteria</taxon>
        <taxon>Bacillati</taxon>
        <taxon>Bacillota</taxon>
        <taxon>Bacilli</taxon>
        <taxon>Bacillales</taxon>
        <taxon>Paenibacillaceae</taxon>
        <taxon>Paenibacillus</taxon>
    </lineage>
</organism>
<dbReference type="NCBIfam" id="TIGR00608">
    <property type="entry name" value="radc"/>
    <property type="match status" value="1"/>
</dbReference>
<evidence type="ECO:0000256" key="5">
    <source>
        <dbReference type="ARBA" id="ARBA00022833"/>
    </source>
</evidence>
<dbReference type="InterPro" id="IPR037518">
    <property type="entry name" value="MPN"/>
</dbReference>
<dbReference type="InterPro" id="IPR020891">
    <property type="entry name" value="UPF0758_CS"/>
</dbReference>
<keyword evidence="3" id="KW-0479">Metal-binding</keyword>
<dbReference type="InterPro" id="IPR025657">
    <property type="entry name" value="RadC_JAB"/>
</dbReference>
<keyword evidence="5" id="KW-0862">Zinc</keyword>
<feature type="domain" description="MPN" evidence="7">
    <location>
        <begin position="40"/>
        <end position="162"/>
    </location>
</feature>
<proteinExistence type="inferred from homology"/>
<dbReference type="PROSITE" id="PS01302">
    <property type="entry name" value="UPF0758"/>
    <property type="match status" value="1"/>
</dbReference>
<name>A0A919XV06_9BACL</name>
<comment type="caution">
    <text evidence="8">The sequence shown here is derived from an EMBL/GenBank/DDBJ whole genome shotgun (WGS) entry which is preliminary data.</text>
</comment>
<reference evidence="8 9" key="1">
    <citation type="submission" date="2021-03" db="EMBL/GenBank/DDBJ databases">
        <title>Antimicrobial resistance genes in bacteria isolated from Japanese honey, and their potential for conferring macrolide and lincosamide resistance in the American foulbrood pathogen Paenibacillus larvae.</title>
        <authorList>
            <person name="Okamoto M."/>
            <person name="Kumagai M."/>
            <person name="Kanamori H."/>
            <person name="Takamatsu D."/>
        </authorList>
    </citation>
    <scope>NUCLEOTIDE SEQUENCE [LARGE SCALE GENOMIC DNA]</scope>
    <source>
        <strain evidence="8 9">J41TS12</strain>
    </source>
</reference>
<evidence type="ECO:0000313" key="8">
    <source>
        <dbReference type="EMBL" id="GIO38138.1"/>
    </source>
</evidence>
<protein>
    <recommendedName>
        <fullName evidence="7">MPN domain-containing protein</fullName>
    </recommendedName>
</protein>
<evidence type="ECO:0000256" key="1">
    <source>
        <dbReference type="ARBA" id="ARBA00010243"/>
    </source>
</evidence>
<dbReference type="PANTHER" id="PTHR30471">
    <property type="entry name" value="DNA REPAIR PROTEIN RADC"/>
    <property type="match status" value="1"/>
</dbReference>
<evidence type="ECO:0000256" key="2">
    <source>
        <dbReference type="ARBA" id="ARBA00022670"/>
    </source>
</evidence>
<dbReference type="Pfam" id="PF04002">
    <property type="entry name" value="RadC"/>
    <property type="match status" value="1"/>
</dbReference>
<keyword evidence="4" id="KW-0378">Hydrolase</keyword>
<dbReference type="EMBL" id="BORR01000010">
    <property type="protein sequence ID" value="GIO38138.1"/>
    <property type="molecule type" value="Genomic_DNA"/>
</dbReference>
<dbReference type="PROSITE" id="PS50249">
    <property type="entry name" value="MPN"/>
    <property type="match status" value="1"/>
</dbReference>
<evidence type="ECO:0000256" key="3">
    <source>
        <dbReference type="ARBA" id="ARBA00022723"/>
    </source>
</evidence>
<dbReference type="AlphaFoldDB" id="A0A919XV06"/>
<accession>A0A919XV06</accession>
<keyword evidence="6" id="KW-0482">Metalloprotease</keyword>
<evidence type="ECO:0000256" key="6">
    <source>
        <dbReference type="ARBA" id="ARBA00023049"/>
    </source>
</evidence>
<dbReference type="PANTHER" id="PTHR30471:SF3">
    <property type="entry name" value="UPF0758 PROTEIN YEES-RELATED"/>
    <property type="match status" value="1"/>
</dbReference>
<dbReference type="CDD" id="cd08071">
    <property type="entry name" value="MPN_DUF2466"/>
    <property type="match status" value="1"/>
</dbReference>
<keyword evidence="2" id="KW-0645">Protease</keyword>
<dbReference type="GO" id="GO:0008237">
    <property type="term" value="F:metallopeptidase activity"/>
    <property type="evidence" value="ECO:0007669"/>
    <property type="project" value="UniProtKB-KW"/>
</dbReference>
<dbReference type="RefSeq" id="WP_009226417.1">
    <property type="nucleotide sequence ID" value="NZ_BORR01000010.1"/>
</dbReference>
<dbReference type="GO" id="GO:0006508">
    <property type="term" value="P:proteolysis"/>
    <property type="evidence" value="ECO:0007669"/>
    <property type="project" value="UniProtKB-KW"/>
</dbReference>
<sequence length="162" mass="18011">MKDFMVMESQLNALPPRRRKQAEKLLELIRKVMEGEKDHYIHTPADVFQAVATDLVGLDKEHFMILILNTKNRILSKEVISIGTLNSAIVHPREVFKPAIIKGAASIICVHNHPSGDPAPSSEDKKLTERLIQAGEIIGIDVLDHVVIGTEGYVSLKEQGMI</sequence>
<dbReference type="InterPro" id="IPR001405">
    <property type="entry name" value="UPF0758"/>
</dbReference>
<dbReference type="Gene3D" id="3.40.140.10">
    <property type="entry name" value="Cytidine Deaminase, domain 2"/>
    <property type="match status" value="1"/>
</dbReference>
<dbReference type="GO" id="GO:0046872">
    <property type="term" value="F:metal ion binding"/>
    <property type="evidence" value="ECO:0007669"/>
    <property type="project" value="UniProtKB-KW"/>
</dbReference>
<comment type="similarity">
    <text evidence="1">Belongs to the UPF0758 family.</text>
</comment>
<evidence type="ECO:0000256" key="4">
    <source>
        <dbReference type="ARBA" id="ARBA00022801"/>
    </source>
</evidence>
<dbReference type="Proteomes" id="UP000681162">
    <property type="component" value="Unassembled WGS sequence"/>
</dbReference>